<dbReference type="STRING" id="1075417.SAMN05421823_108126"/>
<accession>A0A1G9MYH0</accession>
<feature type="transmembrane region" description="Helical" evidence="6">
    <location>
        <begin position="302"/>
        <end position="320"/>
    </location>
</feature>
<evidence type="ECO:0000256" key="1">
    <source>
        <dbReference type="ARBA" id="ARBA00004651"/>
    </source>
</evidence>
<keyword evidence="2" id="KW-1003">Cell membrane</keyword>
<evidence type="ECO:0000313" key="9">
    <source>
        <dbReference type="Proteomes" id="UP000198510"/>
    </source>
</evidence>
<evidence type="ECO:0000256" key="6">
    <source>
        <dbReference type="SAM" id="Phobius"/>
    </source>
</evidence>
<feature type="transmembrane region" description="Helical" evidence="6">
    <location>
        <begin position="238"/>
        <end position="257"/>
    </location>
</feature>
<keyword evidence="5 6" id="KW-0472">Membrane</keyword>
<dbReference type="EMBL" id="FNFO01000008">
    <property type="protein sequence ID" value="SDL79322.1"/>
    <property type="molecule type" value="Genomic_DNA"/>
</dbReference>
<dbReference type="Pfam" id="PF12698">
    <property type="entry name" value="ABC2_membrane_3"/>
    <property type="match status" value="1"/>
</dbReference>
<evidence type="ECO:0000256" key="4">
    <source>
        <dbReference type="ARBA" id="ARBA00022989"/>
    </source>
</evidence>
<feature type="transmembrane region" description="Helical" evidence="6">
    <location>
        <begin position="391"/>
        <end position="412"/>
    </location>
</feature>
<dbReference type="AlphaFoldDB" id="A0A1G9MYH0"/>
<dbReference type="SUPFAM" id="SSF53850">
    <property type="entry name" value="Periplasmic binding protein-like II"/>
    <property type="match status" value="1"/>
</dbReference>
<feature type="transmembrane region" description="Helical" evidence="6">
    <location>
        <begin position="172"/>
        <end position="197"/>
    </location>
</feature>
<proteinExistence type="predicted"/>
<evidence type="ECO:0000256" key="5">
    <source>
        <dbReference type="ARBA" id="ARBA00023136"/>
    </source>
</evidence>
<dbReference type="OrthoDB" id="9768837at2"/>
<dbReference type="GO" id="GO:0140359">
    <property type="term" value="F:ABC-type transporter activity"/>
    <property type="evidence" value="ECO:0007669"/>
    <property type="project" value="InterPro"/>
</dbReference>
<evidence type="ECO:0000256" key="2">
    <source>
        <dbReference type="ARBA" id="ARBA00022475"/>
    </source>
</evidence>
<dbReference type="InterPro" id="IPR013525">
    <property type="entry name" value="ABC2_TM"/>
</dbReference>
<evidence type="ECO:0000256" key="3">
    <source>
        <dbReference type="ARBA" id="ARBA00022692"/>
    </source>
</evidence>
<dbReference type="Proteomes" id="UP000198510">
    <property type="component" value="Unassembled WGS sequence"/>
</dbReference>
<dbReference type="PANTHER" id="PTHR30294:SF29">
    <property type="entry name" value="MULTIDRUG ABC TRANSPORTER PERMEASE YBHS-RELATED"/>
    <property type="match status" value="1"/>
</dbReference>
<feature type="transmembrane region" description="Helical" evidence="6">
    <location>
        <begin position="340"/>
        <end position="359"/>
    </location>
</feature>
<evidence type="ECO:0000313" key="8">
    <source>
        <dbReference type="EMBL" id="SDL79322.1"/>
    </source>
</evidence>
<keyword evidence="4 6" id="KW-1133">Transmembrane helix</keyword>
<comment type="subcellular location">
    <subcellularLocation>
        <location evidence="1">Cell membrane</location>
        <topology evidence="1">Multi-pass membrane protein</topology>
    </subcellularLocation>
</comment>
<name>A0A1G9MYH0_9BACT</name>
<protein>
    <submittedName>
        <fullName evidence="8">ABC-2 type transport system permease protein</fullName>
    </submittedName>
</protein>
<dbReference type="InterPro" id="IPR051449">
    <property type="entry name" value="ABC-2_transporter_component"/>
</dbReference>
<keyword evidence="3 6" id="KW-0812">Transmembrane</keyword>
<organism evidence="8 9">
    <name type="scientific">Catalinimonas alkaloidigena</name>
    <dbReference type="NCBI Taxonomy" id="1075417"/>
    <lineage>
        <taxon>Bacteria</taxon>
        <taxon>Pseudomonadati</taxon>
        <taxon>Bacteroidota</taxon>
        <taxon>Cytophagia</taxon>
        <taxon>Cytophagales</taxon>
        <taxon>Catalimonadaceae</taxon>
        <taxon>Catalinimonas</taxon>
    </lineage>
</organism>
<dbReference type="Gene3D" id="3.40.190.10">
    <property type="entry name" value="Periplasmic binding protein-like II"/>
    <property type="match status" value="1"/>
</dbReference>
<gene>
    <name evidence="8" type="ORF">SAMN05421823_108126</name>
</gene>
<keyword evidence="9" id="KW-1185">Reference proteome</keyword>
<dbReference type="RefSeq" id="WP_089684995.1">
    <property type="nucleotide sequence ID" value="NZ_FNFO01000008.1"/>
</dbReference>
<feature type="domain" description="ABC-2 type transporter transmembrane" evidence="7">
    <location>
        <begin position="19"/>
        <end position="412"/>
    </location>
</feature>
<dbReference type="GO" id="GO:0005886">
    <property type="term" value="C:plasma membrane"/>
    <property type="evidence" value="ECO:0007669"/>
    <property type="project" value="UniProtKB-SubCell"/>
</dbReference>
<feature type="transmembrane region" description="Helical" evidence="6">
    <location>
        <begin position="21"/>
        <end position="44"/>
    </location>
</feature>
<evidence type="ECO:0000259" key="7">
    <source>
        <dbReference type="Pfam" id="PF12698"/>
    </source>
</evidence>
<sequence length="440" mass="48948">MNKILLILSREYLTRVKKKSFLIMTLLGPLLFGGVFGLSIWAGINAPETKTVEVLDESNMFKDKLVDDATLNFTFVDGPLEIAQERFRASGHDALLYVPQLDLERPQGIKLFSTKGLGLEIQQRLESRLEQNIEDERLLLSGIDRSVIENMRANISLDTKKLADDGEEDSNVGIATALGFIGAFLIYMFIFIYGVQIMRGVIEEKTNRIVEVIISSVKPFQLMAGKIFGIALVGLTQFLLWIMLTGVVYTAVINLFVDKEQLSQATSQAAIAAQGQAEAAAAPTVAEPAVIKAFHLLETQNIPLLLSAFLFYFLGGYLLYGSLFAGVGAAVDSETDTQQFMLPVTIPLILSFVMAQFAVRDPFSPLATWLSLIPFTSPVMMMVRLPFGVPIWELVLSMVLLVLGFLGTTWLAGRIYRVGILMYGKKVNYRELSKWVFYRQ</sequence>
<dbReference type="PANTHER" id="PTHR30294">
    <property type="entry name" value="MEMBRANE COMPONENT OF ABC TRANSPORTER YHHJ-RELATED"/>
    <property type="match status" value="1"/>
</dbReference>
<reference evidence="8 9" key="1">
    <citation type="submission" date="2016-10" db="EMBL/GenBank/DDBJ databases">
        <authorList>
            <person name="de Groot N.N."/>
        </authorList>
    </citation>
    <scope>NUCLEOTIDE SEQUENCE [LARGE SCALE GENOMIC DNA]</scope>
    <source>
        <strain evidence="8 9">DSM 25186</strain>
    </source>
</reference>